<feature type="compositionally biased region" description="Basic residues" evidence="7">
    <location>
        <begin position="216"/>
        <end position="228"/>
    </location>
</feature>
<dbReference type="PANTHER" id="PTHR10417:SF4">
    <property type="entry name" value="SAND DOMAIN-CONTAINING PROTEIN-RELATED"/>
    <property type="match status" value="1"/>
</dbReference>
<sequence>MTEYYADPGTGVVYQLMYPMPQMAPPPFYPAEPVQHIPVPVPDNPAAITIPVSCGHVAAKMHLELFICPGIHRPCIELDGELLTPKQFTIRADKEKQKDWKGSIRIGKTTLRCHMDAKTIDFHNHANNCSGKCQSRNYLNSFEDRTDEFQLKKERKSAILRKELGELTKEFVEGTGDVEKQNEVESVNMDRNLGGEQNPEENLEDVDYKNVERSIMKKTRGRPKGSKSKKLDKSIDIDPNDSIDDDLFETSCSNYSSGPVTPGCTPYNVIMECLKNDPMQFWGQMHATGVISEFCDDIIVSAINMKQSVLTMSEISDNASNCLSRSIFALGIQSLIVQRVQAFEKHHYNQKNGEKKDEESPDKTM</sequence>
<keyword evidence="5" id="KW-0804">Transcription</keyword>
<gene>
    <name evidence="9" type="ORF">CAMP_LOCUS7859</name>
</gene>
<keyword evidence="4" id="KW-0238">DNA-binding</keyword>
<evidence type="ECO:0000256" key="7">
    <source>
        <dbReference type="SAM" id="MobiDB-lite"/>
    </source>
</evidence>
<feature type="domain" description="SAND" evidence="8">
    <location>
        <begin position="34"/>
        <end position="121"/>
    </location>
</feature>
<evidence type="ECO:0000256" key="1">
    <source>
        <dbReference type="ARBA" id="ARBA00022723"/>
    </source>
</evidence>
<dbReference type="GO" id="GO:0046872">
    <property type="term" value="F:metal ion binding"/>
    <property type="evidence" value="ECO:0007669"/>
    <property type="project" value="UniProtKB-KW"/>
</dbReference>
<evidence type="ECO:0000256" key="4">
    <source>
        <dbReference type="ARBA" id="ARBA00023125"/>
    </source>
</evidence>
<keyword evidence="10" id="KW-1185">Reference proteome</keyword>
<dbReference type="SUPFAM" id="SSF63763">
    <property type="entry name" value="SAND domain-like"/>
    <property type="match status" value="1"/>
</dbReference>
<dbReference type="PROSITE" id="PS50864">
    <property type="entry name" value="SAND"/>
    <property type="match status" value="1"/>
</dbReference>
<evidence type="ECO:0000259" key="8">
    <source>
        <dbReference type="PROSITE" id="PS50864"/>
    </source>
</evidence>
<evidence type="ECO:0000313" key="10">
    <source>
        <dbReference type="Proteomes" id="UP001152747"/>
    </source>
</evidence>
<evidence type="ECO:0000256" key="6">
    <source>
        <dbReference type="ARBA" id="ARBA00023242"/>
    </source>
</evidence>
<dbReference type="GO" id="GO:0003677">
    <property type="term" value="F:DNA binding"/>
    <property type="evidence" value="ECO:0007669"/>
    <property type="project" value="UniProtKB-KW"/>
</dbReference>
<dbReference type="Pfam" id="PF01342">
    <property type="entry name" value="SAND"/>
    <property type="match status" value="1"/>
</dbReference>
<dbReference type="AlphaFoldDB" id="A0A9P1MZB8"/>
<name>A0A9P1MZB8_9PELO</name>
<evidence type="ECO:0000313" key="9">
    <source>
        <dbReference type="EMBL" id="CAI5445222.1"/>
    </source>
</evidence>
<evidence type="ECO:0000256" key="3">
    <source>
        <dbReference type="ARBA" id="ARBA00023015"/>
    </source>
</evidence>
<dbReference type="EMBL" id="CANHGI010000003">
    <property type="protein sequence ID" value="CAI5445222.1"/>
    <property type="molecule type" value="Genomic_DNA"/>
</dbReference>
<evidence type="ECO:0000256" key="2">
    <source>
        <dbReference type="ARBA" id="ARBA00022833"/>
    </source>
</evidence>
<dbReference type="InterPro" id="IPR010919">
    <property type="entry name" value="SAND-like_dom_sf"/>
</dbReference>
<feature type="region of interest" description="Disordered" evidence="7">
    <location>
        <begin position="215"/>
        <end position="238"/>
    </location>
</feature>
<keyword evidence="2" id="KW-0862">Zinc</keyword>
<keyword evidence="3" id="KW-0805">Transcription regulation</keyword>
<reference evidence="9" key="1">
    <citation type="submission" date="2022-11" db="EMBL/GenBank/DDBJ databases">
        <authorList>
            <person name="Kikuchi T."/>
        </authorList>
    </citation>
    <scope>NUCLEOTIDE SEQUENCE</scope>
    <source>
        <strain evidence="9">PS1010</strain>
    </source>
</reference>
<keyword evidence="6" id="KW-0539">Nucleus</keyword>
<protein>
    <recommendedName>
        <fullName evidence="8">SAND domain-containing protein</fullName>
    </recommendedName>
</protein>
<dbReference type="Gene3D" id="3.10.390.10">
    <property type="entry name" value="SAND domain-like"/>
    <property type="match status" value="1"/>
</dbReference>
<keyword evidence="1" id="KW-0479">Metal-binding</keyword>
<comment type="caution">
    <text evidence="9">The sequence shown here is derived from an EMBL/GenBank/DDBJ whole genome shotgun (WGS) entry which is preliminary data.</text>
</comment>
<dbReference type="Proteomes" id="UP001152747">
    <property type="component" value="Unassembled WGS sequence"/>
</dbReference>
<dbReference type="InterPro" id="IPR000770">
    <property type="entry name" value="SAND_dom"/>
</dbReference>
<organism evidence="9 10">
    <name type="scientific">Caenorhabditis angaria</name>
    <dbReference type="NCBI Taxonomy" id="860376"/>
    <lineage>
        <taxon>Eukaryota</taxon>
        <taxon>Metazoa</taxon>
        <taxon>Ecdysozoa</taxon>
        <taxon>Nematoda</taxon>
        <taxon>Chromadorea</taxon>
        <taxon>Rhabditida</taxon>
        <taxon>Rhabditina</taxon>
        <taxon>Rhabditomorpha</taxon>
        <taxon>Rhabditoidea</taxon>
        <taxon>Rhabditidae</taxon>
        <taxon>Peloderinae</taxon>
        <taxon>Caenorhabditis</taxon>
    </lineage>
</organism>
<proteinExistence type="predicted"/>
<dbReference type="SMART" id="SM00258">
    <property type="entry name" value="SAND"/>
    <property type="match status" value="1"/>
</dbReference>
<dbReference type="PANTHER" id="PTHR10417">
    <property type="entry name" value="GLUCOCORTICOID MODULATORY ELEMENT-BINDING PROTEIN"/>
    <property type="match status" value="1"/>
</dbReference>
<dbReference type="OrthoDB" id="5792412at2759"/>
<dbReference type="Pfam" id="PF25892">
    <property type="entry name" value="Spe-44"/>
    <property type="match status" value="1"/>
</dbReference>
<dbReference type="InterPro" id="IPR059099">
    <property type="entry name" value="GMEB1/2/Spe-44_dom"/>
</dbReference>
<accession>A0A9P1MZB8</accession>
<evidence type="ECO:0000256" key="5">
    <source>
        <dbReference type="ARBA" id="ARBA00023163"/>
    </source>
</evidence>